<dbReference type="EMBL" id="JAEFCI010001370">
    <property type="protein sequence ID" value="KAG5462951.1"/>
    <property type="molecule type" value="Genomic_DNA"/>
</dbReference>
<dbReference type="Proteomes" id="UP000673691">
    <property type="component" value="Unassembled WGS sequence"/>
</dbReference>
<evidence type="ECO:0000313" key="2">
    <source>
        <dbReference type="EMBL" id="KAG5462951.1"/>
    </source>
</evidence>
<name>A0A8H8DLN5_9FUNG</name>
<evidence type="ECO:0000313" key="3">
    <source>
        <dbReference type="Proteomes" id="UP000673691"/>
    </source>
</evidence>
<accession>A0A8H8DLN5</accession>
<sequence length="146" mass="16107">VAIRRGGKLQGPETDVVQGLVVDAEGLIGVFDELVNGQGRVVRLDDGIGHLKSRRTDLFYARDTRGSKLGAAPRGTNLEFAFREDNGRKNCYGNVPSVTGQRRTCTSCDRGTPRGFWKSGEFPYLRSKSQISPNQGRIHNSSQNRK</sequence>
<reference evidence="2 3" key="1">
    <citation type="journal article" name="Sci. Rep.">
        <title>Genome-scale phylogenetic analyses confirm Olpidium as the closest living zoosporic fungus to the non-flagellated, terrestrial fungi.</title>
        <authorList>
            <person name="Chang Y."/>
            <person name="Rochon D."/>
            <person name="Sekimoto S."/>
            <person name="Wang Y."/>
            <person name="Chovatia M."/>
            <person name="Sandor L."/>
            <person name="Salamov A."/>
            <person name="Grigoriev I.V."/>
            <person name="Stajich J.E."/>
            <person name="Spatafora J.W."/>
        </authorList>
    </citation>
    <scope>NUCLEOTIDE SEQUENCE [LARGE SCALE GENOMIC DNA]</scope>
    <source>
        <strain evidence="2">S191</strain>
    </source>
</reference>
<feature type="non-terminal residue" evidence="2">
    <location>
        <position position="1"/>
    </location>
</feature>
<comment type="caution">
    <text evidence="2">The sequence shown here is derived from an EMBL/GenBank/DDBJ whole genome shotgun (WGS) entry which is preliminary data.</text>
</comment>
<organism evidence="2 3">
    <name type="scientific">Olpidium bornovanus</name>
    <dbReference type="NCBI Taxonomy" id="278681"/>
    <lineage>
        <taxon>Eukaryota</taxon>
        <taxon>Fungi</taxon>
        <taxon>Fungi incertae sedis</taxon>
        <taxon>Olpidiomycota</taxon>
        <taxon>Olpidiomycotina</taxon>
        <taxon>Olpidiomycetes</taxon>
        <taxon>Olpidiales</taxon>
        <taxon>Olpidiaceae</taxon>
        <taxon>Olpidium</taxon>
    </lineage>
</organism>
<keyword evidence="3" id="KW-1185">Reference proteome</keyword>
<dbReference type="AlphaFoldDB" id="A0A8H8DLN5"/>
<proteinExistence type="predicted"/>
<protein>
    <submittedName>
        <fullName evidence="2">Uncharacterized protein</fullName>
    </submittedName>
</protein>
<evidence type="ECO:0000256" key="1">
    <source>
        <dbReference type="SAM" id="MobiDB-lite"/>
    </source>
</evidence>
<gene>
    <name evidence="2" type="ORF">BJ554DRAFT_2677</name>
</gene>
<feature type="region of interest" description="Disordered" evidence="1">
    <location>
        <begin position="127"/>
        <end position="146"/>
    </location>
</feature>